<keyword evidence="3" id="KW-1185">Reference proteome</keyword>
<organism evidence="2 3">
    <name type="scientific">Cannabis sativa</name>
    <name type="common">Hemp</name>
    <name type="synonym">Marijuana</name>
    <dbReference type="NCBI Taxonomy" id="3483"/>
    <lineage>
        <taxon>Eukaryota</taxon>
        <taxon>Viridiplantae</taxon>
        <taxon>Streptophyta</taxon>
        <taxon>Embryophyta</taxon>
        <taxon>Tracheophyta</taxon>
        <taxon>Spermatophyta</taxon>
        <taxon>Magnoliopsida</taxon>
        <taxon>eudicotyledons</taxon>
        <taxon>Gunneridae</taxon>
        <taxon>Pentapetalae</taxon>
        <taxon>rosids</taxon>
        <taxon>fabids</taxon>
        <taxon>Rosales</taxon>
        <taxon>Cannabaceae</taxon>
        <taxon>Cannabis</taxon>
    </lineage>
</organism>
<gene>
    <name evidence="2" type="ORF">G4B88_007000</name>
</gene>
<dbReference type="AlphaFoldDB" id="A0A7J6FNG6"/>
<name>A0A7J6FNG6_CANSA</name>
<evidence type="ECO:0000313" key="2">
    <source>
        <dbReference type="EMBL" id="KAF4372256.1"/>
    </source>
</evidence>
<dbReference type="Proteomes" id="UP000583929">
    <property type="component" value="Unassembled WGS sequence"/>
</dbReference>
<accession>A0A7J6FNG6</accession>
<dbReference type="EMBL" id="JAATIQ010000188">
    <property type="protein sequence ID" value="KAF4372256.1"/>
    <property type="molecule type" value="Genomic_DNA"/>
</dbReference>
<comment type="caution">
    <text evidence="2">The sequence shown here is derived from an EMBL/GenBank/DDBJ whole genome shotgun (WGS) entry which is preliminary data.</text>
</comment>
<protein>
    <recommendedName>
        <fullName evidence="4">Reverse transcriptase zinc-binding domain-containing protein</fullName>
    </recommendedName>
</protein>
<feature type="compositionally biased region" description="Polar residues" evidence="1">
    <location>
        <begin position="101"/>
        <end position="111"/>
    </location>
</feature>
<evidence type="ECO:0000313" key="3">
    <source>
        <dbReference type="Proteomes" id="UP000583929"/>
    </source>
</evidence>
<evidence type="ECO:0000256" key="1">
    <source>
        <dbReference type="SAM" id="MobiDB-lite"/>
    </source>
</evidence>
<feature type="compositionally biased region" description="Basic and acidic residues" evidence="1">
    <location>
        <begin position="91"/>
        <end position="100"/>
    </location>
</feature>
<feature type="region of interest" description="Disordered" evidence="1">
    <location>
        <begin position="91"/>
        <end position="111"/>
    </location>
</feature>
<sequence length="428" mass="48894">MPWYLSNGLLILGKMVNTNESWKNDLTVSPIWGRVMGVPTDFLTEKNTMRLASMAGTVISIQNSDVSKMVTNGFFRFQIRDGFHEGIRGSRKELQKDNKEQPSISLPNQGLRVSNSFTPLVEEMEMGKSCSSEKLMIHNIVNDVREDSKKNGNIGAPKLIEGNGQMGELEINEAQHKGKRRMVETQTVMGYGKLQKTDSPSNGSLGTQQLFDVPITFPKEVDGFKGGSSFVFGSSQQNLSKEQRRKVAVKKDTKNRNSKIDNIPQLFEAHPASKAELEEFKRIVANKISHETNEYLTTPFTKEDVYDAMRNIHPQKALGSDGMPLLNVEGYWNKEKIHAYFHNEDIPWILGTPMDTQEEDVLIWPFSPNGHYLVKSGYRVARELNLHPTRCSNMDQINTWWKMWWHLQLPPRIKLFGWKLCHNWLPAK</sequence>
<evidence type="ECO:0008006" key="4">
    <source>
        <dbReference type="Google" id="ProtNLM"/>
    </source>
</evidence>
<reference evidence="2 3" key="1">
    <citation type="journal article" date="2020" name="bioRxiv">
        <title>Sequence and annotation of 42 cannabis genomes reveals extensive copy number variation in cannabinoid synthesis and pathogen resistance genes.</title>
        <authorList>
            <person name="Mckernan K.J."/>
            <person name="Helbert Y."/>
            <person name="Kane L.T."/>
            <person name="Ebling H."/>
            <person name="Zhang L."/>
            <person name="Liu B."/>
            <person name="Eaton Z."/>
            <person name="Mclaughlin S."/>
            <person name="Kingan S."/>
            <person name="Baybayan P."/>
            <person name="Concepcion G."/>
            <person name="Jordan M."/>
            <person name="Riva A."/>
            <person name="Barbazuk W."/>
            <person name="Harkins T."/>
        </authorList>
    </citation>
    <scope>NUCLEOTIDE SEQUENCE [LARGE SCALE GENOMIC DNA]</scope>
    <source>
        <strain evidence="3">cv. Jamaican Lion 4</strain>
        <tissue evidence="2">Leaf</tissue>
    </source>
</reference>
<proteinExistence type="predicted"/>